<dbReference type="OrthoDB" id="2436979at2"/>
<dbReference type="EMBL" id="VOQF01000001">
    <property type="protein sequence ID" value="TXC93458.1"/>
    <property type="molecule type" value="Genomic_DNA"/>
</dbReference>
<accession>A0A5C6WAB9</accession>
<sequence length="159" mass="18716">MTNLKVENPVSRFHDAYIERSDKETDESIAVEESDFLNESITHLKKHKAEFIYVESKWFDVIGVDSMSVEIDDVFGTYDVMLGLKLKKKAENFIKEYLDQQLKESEFKYNLIFNQQDGLWDLNFKLELVENFNENSSIGDTLATIYQFLFKLVQFAEEK</sequence>
<protein>
    <submittedName>
        <fullName evidence="1">Branched-chain amino acid aminotransferase</fullName>
    </submittedName>
</protein>
<keyword evidence="1" id="KW-0032">Aminotransferase</keyword>
<comment type="caution">
    <text evidence="1">The sequence shown here is derived from an EMBL/GenBank/DDBJ whole genome shotgun (WGS) entry which is preliminary data.</text>
</comment>
<dbReference type="GO" id="GO:0008483">
    <property type="term" value="F:transaminase activity"/>
    <property type="evidence" value="ECO:0007669"/>
    <property type="project" value="UniProtKB-KW"/>
</dbReference>
<evidence type="ECO:0000313" key="1">
    <source>
        <dbReference type="EMBL" id="TXC93458.1"/>
    </source>
</evidence>
<dbReference type="AlphaFoldDB" id="A0A5C6WAB9"/>
<organism evidence="1 2">
    <name type="scientific">Metabacillus litoralis</name>
    <dbReference type="NCBI Taxonomy" id="152268"/>
    <lineage>
        <taxon>Bacteria</taxon>
        <taxon>Bacillati</taxon>
        <taxon>Bacillota</taxon>
        <taxon>Bacilli</taxon>
        <taxon>Bacillales</taxon>
        <taxon>Bacillaceae</taxon>
        <taxon>Metabacillus</taxon>
    </lineage>
</organism>
<keyword evidence="1" id="KW-0808">Transferase</keyword>
<name>A0A5C6WAB9_9BACI</name>
<evidence type="ECO:0000313" key="2">
    <source>
        <dbReference type="Proteomes" id="UP000321363"/>
    </source>
</evidence>
<gene>
    <name evidence="1" type="ORF">FS935_02265</name>
</gene>
<dbReference type="Proteomes" id="UP000321363">
    <property type="component" value="Unassembled WGS sequence"/>
</dbReference>
<keyword evidence="2" id="KW-1185">Reference proteome</keyword>
<proteinExistence type="predicted"/>
<reference evidence="1 2" key="1">
    <citation type="journal article" date="2005" name="Int. J. Syst. Evol. Microbiol.">
        <title>Bacillus litoralis sp. nov., isolated from a tidal flat of the Yellow Sea in Korea.</title>
        <authorList>
            <person name="Yoon J.H."/>
            <person name="Oh T.K."/>
        </authorList>
    </citation>
    <scope>NUCLEOTIDE SEQUENCE [LARGE SCALE GENOMIC DNA]</scope>
    <source>
        <strain evidence="1 2">SW-211</strain>
    </source>
</reference>